<evidence type="ECO:0000313" key="4">
    <source>
        <dbReference type="EnsemblMetazoa" id="G21121.2:cds"/>
    </source>
</evidence>
<dbReference type="EnsemblMetazoa" id="G21121.2">
    <property type="protein sequence ID" value="G21121.2:cds"/>
    <property type="gene ID" value="G21121"/>
</dbReference>
<reference evidence="4" key="1">
    <citation type="submission" date="2022-08" db="UniProtKB">
        <authorList>
            <consortium name="EnsemblMetazoa"/>
        </authorList>
    </citation>
    <scope>IDENTIFICATION</scope>
    <source>
        <strain evidence="4">05x7-T-G4-1.051#20</strain>
    </source>
</reference>
<organism evidence="4 5">
    <name type="scientific">Magallana gigas</name>
    <name type="common">Pacific oyster</name>
    <name type="synonym">Crassostrea gigas</name>
    <dbReference type="NCBI Taxonomy" id="29159"/>
    <lineage>
        <taxon>Eukaryota</taxon>
        <taxon>Metazoa</taxon>
        <taxon>Spiralia</taxon>
        <taxon>Lophotrochozoa</taxon>
        <taxon>Mollusca</taxon>
        <taxon>Bivalvia</taxon>
        <taxon>Autobranchia</taxon>
        <taxon>Pteriomorphia</taxon>
        <taxon>Ostreida</taxon>
        <taxon>Ostreoidea</taxon>
        <taxon>Ostreidae</taxon>
        <taxon>Magallana</taxon>
    </lineage>
</organism>
<keyword evidence="5" id="KW-1185">Reference proteome</keyword>
<feature type="domain" description="Rab-GAP TBC" evidence="3">
    <location>
        <begin position="67"/>
        <end position="253"/>
    </location>
</feature>
<evidence type="ECO:0000259" key="3">
    <source>
        <dbReference type="PROSITE" id="PS50086"/>
    </source>
</evidence>
<keyword evidence="2" id="KW-1133">Transmembrane helix</keyword>
<keyword evidence="2" id="KW-0472">Membrane</keyword>
<dbReference type="GO" id="GO:0006888">
    <property type="term" value="P:endoplasmic reticulum to Golgi vesicle-mediated transport"/>
    <property type="evidence" value="ECO:0007669"/>
    <property type="project" value="TreeGrafter"/>
</dbReference>
<dbReference type="PANTHER" id="PTHR20913:SF7">
    <property type="entry name" value="RE60063P"/>
    <property type="match status" value="1"/>
</dbReference>
<name>A0A8W8JV79_MAGGI</name>
<evidence type="ECO:0000313" key="5">
    <source>
        <dbReference type="Proteomes" id="UP000005408"/>
    </source>
</evidence>
<feature type="transmembrane region" description="Helical" evidence="2">
    <location>
        <begin position="360"/>
        <end position="381"/>
    </location>
</feature>
<dbReference type="SUPFAM" id="SSF47923">
    <property type="entry name" value="Ypt/Rab-GAP domain of gyp1p"/>
    <property type="match status" value="2"/>
</dbReference>
<dbReference type="Gene3D" id="1.10.8.1310">
    <property type="match status" value="1"/>
</dbReference>
<keyword evidence="2" id="KW-0812">Transmembrane</keyword>
<dbReference type="OrthoDB" id="206700at2759"/>
<sequence>MVIERRKNRSKIDKTLDRTNSVSENIIESSNNEEEYSQKEEEILDTLSSNDVDIERLRSFAVSPGGLLNDDIRKEVWPRLLDVDVTDIPKKPPEEVLHGHRDYTQVVMDVNRSLKRFPPGMEEEVRMSYQDQLVDLIMRVLVQHEELHYYQGYHDICVTFLLVLGEDLAFAVLDVLSLQHLRDFMDVNMDRTKHILNYLYPIVGRASPKLRQFMEESEVGTVFSLSWLITWFGHVLGDLDSIVRLYDFFMASAPLMPIYMAASIVLYREKEILASECEMCTLHGMLSHIPDNLPYEELIVTAKDLFSKCPPKIVAKEAAEIHEQKKLALSQYRRKISQRNKIPQKDGLLKSLMVLDGNRLYVKVTLWTLVGIITAAGLTWLNHYVHD</sequence>
<feature type="transmembrane region" description="Helical" evidence="2">
    <location>
        <begin position="248"/>
        <end position="267"/>
    </location>
</feature>
<dbReference type="InterPro" id="IPR045913">
    <property type="entry name" value="TBC20/Gyp8-like"/>
</dbReference>
<dbReference type="Proteomes" id="UP000005408">
    <property type="component" value="Unassembled WGS sequence"/>
</dbReference>
<dbReference type="InterPro" id="IPR035969">
    <property type="entry name" value="Rab-GAP_TBC_sf"/>
</dbReference>
<dbReference type="Pfam" id="PF00566">
    <property type="entry name" value="RabGAP-TBC"/>
    <property type="match status" value="1"/>
</dbReference>
<evidence type="ECO:0000256" key="1">
    <source>
        <dbReference type="ARBA" id="ARBA00022468"/>
    </source>
</evidence>
<dbReference type="InterPro" id="IPR000195">
    <property type="entry name" value="Rab-GAP-TBC_dom"/>
</dbReference>
<accession>A0A8W8JV79</accession>
<evidence type="ECO:0000256" key="2">
    <source>
        <dbReference type="SAM" id="Phobius"/>
    </source>
</evidence>
<dbReference type="AlphaFoldDB" id="A0A8W8JV79"/>
<protein>
    <recommendedName>
        <fullName evidence="3">Rab-GAP TBC domain-containing protein</fullName>
    </recommendedName>
</protein>
<dbReference type="FunFam" id="1.10.8.1310:FF:000001">
    <property type="entry name" value="TBC1 domain family, member 20"/>
    <property type="match status" value="1"/>
</dbReference>
<proteinExistence type="predicted"/>
<dbReference type="PANTHER" id="PTHR20913">
    <property type="entry name" value="TBC1 DOMAIN FAMILY MEMBER 20/GTPASE"/>
    <property type="match status" value="1"/>
</dbReference>
<dbReference type="SMART" id="SM00164">
    <property type="entry name" value="TBC"/>
    <property type="match status" value="1"/>
</dbReference>
<dbReference type="OMA" id="MIMRVLM"/>
<dbReference type="PROSITE" id="PS50086">
    <property type="entry name" value="TBC_RABGAP"/>
    <property type="match status" value="1"/>
</dbReference>
<keyword evidence="1" id="KW-0343">GTPase activation</keyword>
<dbReference type="GO" id="GO:0005789">
    <property type="term" value="C:endoplasmic reticulum membrane"/>
    <property type="evidence" value="ECO:0007669"/>
    <property type="project" value="TreeGrafter"/>
</dbReference>
<dbReference type="GO" id="GO:0005096">
    <property type="term" value="F:GTPase activator activity"/>
    <property type="evidence" value="ECO:0007669"/>
    <property type="project" value="UniProtKB-KW"/>
</dbReference>
<dbReference type="Gene3D" id="1.10.472.80">
    <property type="entry name" value="Ypt/Rab-GAP domain of gyp1p, domain 3"/>
    <property type="match status" value="1"/>
</dbReference>
<feature type="transmembrane region" description="Helical" evidence="2">
    <location>
        <begin position="219"/>
        <end position="236"/>
    </location>
</feature>